<comment type="caution">
    <text evidence="3">The sequence shown here is derived from an EMBL/GenBank/DDBJ whole genome shotgun (WGS) entry which is preliminary data.</text>
</comment>
<gene>
    <name evidence="3" type="ORF">JOF35_002054</name>
</gene>
<proteinExistence type="predicted"/>
<feature type="compositionally biased region" description="Low complexity" evidence="1">
    <location>
        <begin position="133"/>
        <end position="144"/>
    </location>
</feature>
<dbReference type="Gene3D" id="3.10.129.10">
    <property type="entry name" value="Hotdog Thioesterase"/>
    <property type="match status" value="1"/>
</dbReference>
<dbReference type="InterPro" id="IPR054545">
    <property type="entry name" value="ApeI-like"/>
</dbReference>
<dbReference type="RefSeq" id="WP_307110430.1">
    <property type="nucleotide sequence ID" value="NZ_JAURUE010000001.1"/>
</dbReference>
<keyword evidence="3" id="KW-0456">Lyase</keyword>
<dbReference type="EC" id="4.2.1.59" evidence="3"/>
<keyword evidence="4" id="KW-1185">Reference proteome</keyword>
<accession>A0ABT9KMY4</accession>
<dbReference type="GO" id="GO:0019171">
    <property type="term" value="F:(3R)-hydroxyacyl-[acyl-carrier-protein] dehydratase activity"/>
    <property type="evidence" value="ECO:0007669"/>
    <property type="project" value="UniProtKB-EC"/>
</dbReference>
<reference evidence="3 4" key="1">
    <citation type="submission" date="2023-07" db="EMBL/GenBank/DDBJ databases">
        <title>Sequencing the genomes of 1000 actinobacteria strains.</title>
        <authorList>
            <person name="Klenk H.-P."/>
        </authorList>
    </citation>
    <scope>NUCLEOTIDE SEQUENCE [LARGE SCALE GENOMIC DNA]</scope>
    <source>
        <strain evidence="3 4">DSM 41600</strain>
    </source>
</reference>
<feature type="domain" description="ApeI dehydratase-like" evidence="2">
    <location>
        <begin position="28"/>
        <end position="115"/>
    </location>
</feature>
<feature type="compositionally biased region" description="Basic and acidic residues" evidence="1">
    <location>
        <begin position="152"/>
        <end position="170"/>
    </location>
</feature>
<evidence type="ECO:0000256" key="1">
    <source>
        <dbReference type="SAM" id="MobiDB-lite"/>
    </source>
</evidence>
<sequence>MTAAGWGPVDGTVKVVDPGVPGERPARCLAVVDASEKVFAGHFPGFAIFPGVCVVEYVQRGALATLPEREPGGRWVLAAVESSRFLSPVYPGDELTSEYVWSRKDGALRCRASAATGRGVAAQIRLRFENRKTQTGQTGQAGETGRAGETGEMGRDTEARSGRDRGTDAG</sequence>
<evidence type="ECO:0000259" key="2">
    <source>
        <dbReference type="Pfam" id="PF22818"/>
    </source>
</evidence>
<name>A0ABT9KMY4_9ACTN</name>
<dbReference type="Proteomes" id="UP001234880">
    <property type="component" value="Unassembled WGS sequence"/>
</dbReference>
<dbReference type="Pfam" id="PF22818">
    <property type="entry name" value="ApeI-like"/>
    <property type="match status" value="1"/>
</dbReference>
<dbReference type="EMBL" id="JAURUE010000001">
    <property type="protein sequence ID" value="MDP9609777.1"/>
    <property type="molecule type" value="Genomic_DNA"/>
</dbReference>
<dbReference type="InterPro" id="IPR029069">
    <property type="entry name" value="HotDog_dom_sf"/>
</dbReference>
<dbReference type="SUPFAM" id="SSF54637">
    <property type="entry name" value="Thioesterase/thiol ester dehydrase-isomerase"/>
    <property type="match status" value="1"/>
</dbReference>
<feature type="region of interest" description="Disordered" evidence="1">
    <location>
        <begin position="127"/>
        <end position="170"/>
    </location>
</feature>
<evidence type="ECO:0000313" key="3">
    <source>
        <dbReference type="EMBL" id="MDP9609777.1"/>
    </source>
</evidence>
<evidence type="ECO:0000313" key="4">
    <source>
        <dbReference type="Proteomes" id="UP001234880"/>
    </source>
</evidence>
<protein>
    <submittedName>
        <fullName evidence="3">3-hydroxyacyl-[acyl-carrier-protein] dehydratase</fullName>
        <ecNumber evidence="3">4.2.1.59</ecNumber>
    </submittedName>
</protein>
<organism evidence="3 4">
    <name type="scientific">Streptomyces demainii</name>
    <dbReference type="NCBI Taxonomy" id="588122"/>
    <lineage>
        <taxon>Bacteria</taxon>
        <taxon>Bacillati</taxon>
        <taxon>Actinomycetota</taxon>
        <taxon>Actinomycetes</taxon>
        <taxon>Kitasatosporales</taxon>
        <taxon>Streptomycetaceae</taxon>
        <taxon>Streptomyces</taxon>
    </lineage>
</organism>